<protein>
    <submittedName>
        <fullName evidence="1">Uncharacterized protein</fullName>
    </submittedName>
</protein>
<accession>A0A9Q5HTX2</accession>
<evidence type="ECO:0000313" key="1">
    <source>
        <dbReference type="EMBL" id="OCB85932.1"/>
    </source>
</evidence>
<dbReference type="Proteomes" id="UP000757232">
    <property type="component" value="Unassembled WGS sequence"/>
</dbReference>
<sequence length="499" mass="56055">MSRTALSQATQQFATVAAALRAVNANTSRKMDRGLLGLPTLLFILAQRNRSTRRKVWDACIQRLDVECAPNLNPFESITSKSAPDLKRTVISAIQRHRNWADPRQHHNLHVTDLPITRPAGELDILVEPRLLPGGRDILILNCGRLELWSLVTKERLWEIKSPVGRFSCAGFDYDVVDDGNMLNVAILFEDFETSTTSPLRLYSFDLRDRQETILFERMLPPVFLFRMMLRNEFFIACIPRTLQTVVINWKTGEALTLGFTDSMGNRIEPRSTVLANNELVSFATLDESGFSAIRLPISVLAGRWSKEIEHAFWTRVSICPGKDGSSVLPLPYPRLEDRIVNRNDGFGPWILAHRVFTPVWKPNPPTEIFIAAYDCGPGGQTPTRLVSFRLQLSHFHTPDPNSPPIGILSLVKSSCAQSSQLPWNSRSLSNSGRMFSLRSKIRCFSLFTDTPQPMNELNLGKDIVPYADDIEPVISCVEPWSGAIAVGMPGRVKTVNFI</sequence>
<proteinExistence type="predicted"/>
<comment type="caution">
    <text evidence="1">The sequence shown here is derived from an EMBL/GenBank/DDBJ whole genome shotgun (WGS) entry which is preliminary data.</text>
</comment>
<keyword evidence="2" id="KW-1185">Reference proteome</keyword>
<gene>
    <name evidence="1" type="ORF">A7U60_g7066</name>
</gene>
<evidence type="ECO:0000313" key="2">
    <source>
        <dbReference type="Proteomes" id="UP000757232"/>
    </source>
</evidence>
<dbReference type="EMBL" id="LNZH02000206">
    <property type="protein sequence ID" value="OCB85932.1"/>
    <property type="molecule type" value="Genomic_DNA"/>
</dbReference>
<reference evidence="1" key="1">
    <citation type="submission" date="2016-06" db="EMBL/GenBank/DDBJ databases">
        <title>Draft Genome sequence of the fungus Inonotus baumii.</title>
        <authorList>
            <person name="Zhu H."/>
            <person name="Lin W."/>
        </authorList>
    </citation>
    <scope>NUCLEOTIDE SEQUENCE</scope>
    <source>
        <strain evidence="1">821</strain>
    </source>
</reference>
<dbReference type="OrthoDB" id="10356723at2759"/>
<organism evidence="1 2">
    <name type="scientific">Sanghuangporus baumii</name>
    <name type="common">Phellinus baumii</name>
    <dbReference type="NCBI Taxonomy" id="108892"/>
    <lineage>
        <taxon>Eukaryota</taxon>
        <taxon>Fungi</taxon>
        <taxon>Dikarya</taxon>
        <taxon>Basidiomycota</taxon>
        <taxon>Agaricomycotina</taxon>
        <taxon>Agaricomycetes</taxon>
        <taxon>Hymenochaetales</taxon>
        <taxon>Hymenochaetaceae</taxon>
        <taxon>Sanghuangporus</taxon>
    </lineage>
</organism>
<dbReference type="AlphaFoldDB" id="A0A9Q5HTX2"/>
<name>A0A9Q5HTX2_SANBA</name>